<reference evidence="1" key="1">
    <citation type="submission" date="2023-03" db="EMBL/GenBank/DDBJ databases">
        <title>Massive genome expansion in bonnet fungi (Mycena s.s.) driven by repeated elements and novel gene families across ecological guilds.</title>
        <authorList>
            <consortium name="Lawrence Berkeley National Laboratory"/>
            <person name="Harder C.B."/>
            <person name="Miyauchi S."/>
            <person name="Viragh M."/>
            <person name="Kuo A."/>
            <person name="Thoen E."/>
            <person name="Andreopoulos B."/>
            <person name="Lu D."/>
            <person name="Skrede I."/>
            <person name="Drula E."/>
            <person name="Henrissat B."/>
            <person name="Morin E."/>
            <person name="Kohler A."/>
            <person name="Barry K."/>
            <person name="LaButti K."/>
            <person name="Morin E."/>
            <person name="Salamov A."/>
            <person name="Lipzen A."/>
            <person name="Mereny Z."/>
            <person name="Hegedus B."/>
            <person name="Baldrian P."/>
            <person name="Stursova M."/>
            <person name="Weitz H."/>
            <person name="Taylor A."/>
            <person name="Grigoriev I.V."/>
            <person name="Nagy L.G."/>
            <person name="Martin F."/>
            <person name="Kauserud H."/>
        </authorList>
    </citation>
    <scope>NUCLEOTIDE SEQUENCE</scope>
    <source>
        <strain evidence="1">CBHHK182m</strain>
    </source>
</reference>
<accession>A0AAD7H596</accession>
<evidence type="ECO:0000313" key="2">
    <source>
        <dbReference type="Proteomes" id="UP001215598"/>
    </source>
</evidence>
<keyword evidence="2" id="KW-1185">Reference proteome</keyword>
<sequence length="233" mass="24879">MTSLMPEVGNQVQDARGPRTLGLIDLILAKGAVGSGACTDMSGVQHRQSLMSAMHFEKEGDRMLVSFPEPANKIARYDSVRGDVQTPTISRLRADAGVFLARGGNDPGPSSIEASYRPGAHGEGQHLHDPIQRLCGQGVQADIYFGTPAGRVSVKWNVDVPDQVVNNGIQEGDVDGELSTPAIHGVELDDEGVWAMCTANVPLAGKRYTDTSPCDRVTGAAKYLPTKRAWRGV</sequence>
<protein>
    <submittedName>
        <fullName evidence="1">Uncharacterized protein</fullName>
    </submittedName>
</protein>
<proteinExistence type="predicted"/>
<dbReference type="AlphaFoldDB" id="A0AAD7H596"/>
<gene>
    <name evidence="1" type="ORF">B0H16DRAFT_1815769</name>
</gene>
<comment type="caution">
    <text evidence="1">The sequence shown here is derived from an EMBL/GenBank/DDBJ whole genome shotgun (WGS) entry which is preliminary data.</text>
</comment>
<organism evidence="1 2">
    <name type="scientific">Mycena metata</name>
    <dbReference type="NCBI Taxonomy" id="1033252"/>
    <lineage>
        <taxon>Eukaryota</taxon>
        <taxon>Fungi</taxon>
        <taxon>Dikarya</taxon>
        <taxon>Basidiomycota</taxon>
        <taxon>Agaricomycotina</taxon>
        <taxon>Agaricomycetes</taxon>
        <taxon>Agaricomycetidae</taxon>
        <taxon>Agaricales</taxon>
        <taxon>Marasmiineae</taxon>
        <taxon>Mycenaceae</taxon>
        <taxon>Mycena</taxon>
    </lineage>
</organism>
<evidence type="ECO:0000313" key="1">
    <source>
        <dbReference type="EMBL" id="KAJ7711839.1"/>
    </source>
</evidence>
<name>A0AAD7H596_9AGAR</name>
<dbReference type="Proteomes" id="UP001215598">
    <property type="component" value="Unassembled WGS sequence"/>
</dbReference>
<dbReference type="EMBL" id="JARKIB010000384">
    <property type="protein sequence ID" value="KAJ7711839.1"/>
    <property type="molecule type" value="Genomic_DNA"/>
</dbReference>